<dbReference type="EC" id="3.1.-.-" evidence="8"/>
<comment type="function">
    <text evidence="8">Single strand-specific metallo-endoribonuclease involved in late-stage 70S ribosome quality control and in maturation of the 3' terminus of the 16S rRNA.</text>
</comment>
<keyword evidence="2 8" id="KW-0690">Ribosome biogenesis</keyword>
<gene>
    <name evidence="8" type="primary">ybeY</name>
    <name evidence="9" type="ORF">SAMN05443662_1320</name>
</gene>
<evidence type="ECO:0000256" key="3">
    <source>
        <dbReference type="ARBA" id="ARBA00022722"/>
    </source>
</evidence>
<protein>
    <recommendedName>
        <fullName evidence="8">Endoribonuclease YbeY</fullName>
        <ecNumber evidence="8">3.1.-.-</ecNumber>
    </recommendedName>
</protein>
<dbReference type="SUPFAM" id="SSF55486">
    <property type="entry name" value="Metalloproteases ('zincins'), catalytic domain"/>
    <property type="match status" value="1"/>
</dbReference>
<dbReference type="HAMAP" id="MF_00009">
    <property type="entry name" value="Endoribonucl_YbeY"/>
    <property type="match status" value="1"/>
</dbReference>
<evidence type="ECO:0000256" key="6">
    <source>
        <dbReference type="ARBA" id="ARBA00022801"/>
    </source>
</evidence>
<dbReference type="RefSeq" id="WP_074201596.1">
    <property type="nucleotide sequence ID" value="NZ_FSRE01000003.1"/>
</dbReference>
<feature type="binding site" evidence="8">
    <location>
        <position position="113"/>
    </location>
    <ligand>
        <name>Zn(2+)</name>
        <dbReference type="ChEBI" id="CHEBI:29105"/>
        <note>catalytic</note>
    </ligand>
</feature>
<dbReference type="NCBIfam" id="TIGR00043">
    <property type="entry name" value="rRNA maturation RNase YbeY"/>
    <property type="match status" value="1"/>
</dbReference>
<keyword evidence="8" id="KW-0698">rRNA processing</keyword>
<sequence length="152" mass="16775">MIELQWGIEPQAVPTEEQVTQWAQTALSRAGRSGDLTVRIVSPEEIQALNATYRGKDQPTNVLSFPFEIPQDVADALDDAYLGDVAICAEVVANEAEAQGKPLTAHWAHMVVHGTLHLLGFDHIKPDQAQEMERLETEILAELGFANPYEEV</sequence>
<keyword evidence="3 8" id="KW-0540">Nuclease</keyword>
<dbReference type="GO" id="GO:0004521">
    <property type="term" value="F:RNA endonuclease activity"/>
    <property type="evidence" value="ECO:0007669"/>
    <property type="project" value="UniProtKB-UniRule"/>
</dbReference>
<evidence type="ECO:0000256" key="8">
    <source>
        <dbReference type="HAMAP-Rule" id="MF_00009"/>
    </source>
</evidence>
<dbReference type="PANTHER" id="PTHR46986:SF1">
    <property type="entry name" value="ENDORIBONUCLEASE YBEY, CHLOROPLASTIC"/>
    <property type="match status" value="1"/>
</dbReference>
<dbReference type="Gene3D" id="3.40.390.30">
    <property type="entry name" value="Metalloproteases ('zincins'), catalytic domain"/>
    <property type="match status" value="1"/>
</dbReference>
<reference evidence="9 10" key="1">
    <citation type="submission" date="2016-11" db="EMBL/GenBank/DDBJ databases">
        <authorList>
            <person name="Jaros S."/>
            <person name="Januszkiewicz K."/>
            <person name="Wedrychowicz H."/>
        </authorList>
    </citation>
    <scope>NUCLEOTIDE SEQUENCE [LARGE SCALE GENOMIC DNA]</scope>
    <source>
        <strain evidence="9 10">DSM 17737</strain>
    </source>
</reference>
<comment type="similarity">
    <text evidence="1 8">Belongs to the endoribonuclease YbeY family.</text>
</comment>
<accession>A0A1N6GFI2</accession>
<evidence type="ECO:0000256" key="7">
    <source>
        <dbReference type="ARBA" id="ARBA00022833"/>
    </source>
</evidence>
<feature type="binding site" evidence="8">
    <location>
        <position position="117"/>
    </location>
    <ligand>
        <name>Zn(2+)</name>
        <dbReference type="ChEBI" id="CHEBI:29105"/>
        <note>catalytic</note>
    </ligand>
</feature>
<keyword evidence="10" id="KW-1185">Reference proteome</keyword>
<dbReference type="OrthoDB" id="9807740at2"/>
<keyword evidence="4 8" id="KW-0479">Metal-binding</keyword>
<dbReference type="PANTHER" id="PTHR46986">
    <property type="entry name" value="ENDORIBONUCLEASE YBEY, CHLOROPLASTIC"/>
    <property type="match status" value="1"/>
</dbReference>
<evidence type="ECO:0000256" key="4">
    <source>
        <dbReference type="ARBA" id="ARBA00022723"/>
    </source>
</evidence>
<keyword evidence="8" id="KW-0963">Cytoplasm</keyword>
<dbReference type="Pfam" id="PF02130">
    <property type="entry name" value="YbeY"/>
    <property type="match status" value="1"/>
</dbReference>
<evidence type="ECO:0000313" key="9">
    <source>
        <dbReference type="EMBL" id="SIO06273.1"/>
    </source>
</evidence>
<keyword evidence="7 8" id="KW-0862">Zinc</keyword>
<dbReference type="PROSITE" id="PS01306">
    <property type="entry name" value="UPF0054"/>
    <property type="match status" value="1"/>
</dbReference>
<dbReference type="InterPro" id="IPR020549">
    <property type="entry name" value="YbeY_CS"/>
</dbReference>
<keyword evidence="5 8" id="KW-0255">Endonuclease</keyword>
<dbReference type="GO" id="GO:0005737">
    <property type="term" value="C:cytoplasm"/>
    <property type="evidence" value="ECO:0007669"/>
    <property type="project" value="UniProtKB-SubCell"/>
</dbReference>
<dbReference type="GO" id="GO:0008270">
    <property type="term" value="F:zinc ion binding"/>
    <property type="evidence" value="ECO:0007669"/>
    <property type="project" value="UniProtKB-UniRule"/>
</dbReference>
<dbReference type="Proteomes" id="UP000198461">
    <property type="component" value="Unassembled WGS sequence"/>
</dbReference>
<feature type="binding site" evidence="8">
    <location>
        <position position="123"/>
    </location>
    <ligand>
        <name>Zn(2+)</name>
        <dbReference type="ChEBI" id="CHEBI:29105"/>
        <note>catalytic</note>
    </ligand>
</feature>
<dbReference type="InterPro" id="IPR002036">
    <property type="entry name" value="YbeY"/>
</dbReference>
<evidence type="ECO:0000256" key="1">
    <source>
        <dbReference type="ARBA" id="ARBA00010875"/>
    </source>
</evidence>
<dbReference type="AlphaFoldDB" id="A0A1N6GFI2"/>
<evidence type="ECO:0000256" key="2">
    <source>
        <dbReference type="ARBA" id="ARBA00022517"/>
    </source>
</evidence>
<proteinExistence type="inferred from homology"/>
<evidence type="ECO:0000256" key="5">
    <source>
        <dbReference type="ARBA" id="ARBA00022759"/>
    </source>
</evidence>
<evidence type="ECO:0000313" key="10">
    <source>
        <dbReference type="Proteomes" id="UP000198461"/>
    </source>
</evidence>
<keyword evidence="6 8" id="KW-0378">Hydrolase</keyword>
<name>A0A1N6GFI2_9GAMM</name>
<dbReference type="GO" id="GO:0004222">
    <property type="term" value="F:metalloendopeptidase activity"/>
    <property type="evidence" value="ECO:0007669"/>
    <property type="project" value="InterPro"/>
</dbReference>
<dbReference type="GO" id="GO:0006364">
    <property type="term" value="P:rRNA processing"/>
    <property type="evidence" value="ECO:0007669"/>
    <property type="project" value="UniProtKB-UniRule"/>
</dbReference>
<dbReference type="InterPro" id="IPR023091">
    <property type="entry name" value="MetalPrtase_cat_dom_sf_prd"/>
</dbReference>
<comment type="cofactor">
    <cofactor evidence="8">
        <name>Zn(2+)</name>
        <dbReference type="ChEBI" id="CHEBI:29105"/>
    </cofactor>
    <text evidence="8">Binds 1 zinc ion.</text>
</comment>
<dbReference type="EMBL" id="FSRE01000003">
    <property type="protein sequence ID" value="SIO06273.1"/>
    <property type="molecule type" value="Genomic_DNA"/>
</dbReference>
<comment type="subcellular location">
    <subcellularLocation>
        <location evidence="8">Cytoplasm</location>
    </subcellularLocation>
</comment>
<organism evidence="9 10">
    <name type="scientific">Sulfurivirga caldicuralii</name>
    <dbReference type="NCBI Taxonomy" id="364032"/>
    <lineage>
        <taxon>Bacteria</taxon>
        <taxon>Pseudomonadati</taxon>
        <taxon>Pseudomonadota</taxon>
        <taxon>Gammaproteobacteria</taxon>
        <taxon>Thiotrichales</taxon>
        <taxon>Piscirickettsiaceae</taxon>
        <taxon>Sulfurivirga</taxon>
    </lineage>
</organism>
<dbReference type="STRING" id="364032.SAMN05443662_1320"/>